<dbReference type="InterPro" id="IPR016975">
    <property type="entry name" value="Cell_wall_LiaF"/>
</dbReference>
<name>A0AAW5DUG0_9BACI</name>
<evidence type="ECO:0000313" key="3">
    <source>
        <dbReference type="EMBL" id="MCH1624272.1"/>
    </source>
</evidence>
<dbReference type="PIRSF" id="PIRSF031509">
    <property type="entry name" value="Cell_wall_LiaF/YvqF"/>
    <property type="match status" value="1"/>
</dbReference>
<reference evidence="3" key="1">
    <citation type="submission" date="2022-02" db="EMBL/GenBank/DDBJ databases">
        <title>Fredinandcohnia quinoae sp. nov. isolated from Chenopodium quinoa seeds.</title>
        <authorList>
            <person name="Saati-Santamaria Z."/>
            <person name="Flores-Felix J.D."/>
            <person name="Igual J.M."/>
            <person name="Velazquez E."/>
            <person name="Garcia-Fraile P."/>
            <person name="Martinez-Molina E."/>
        </authorList>
    </citation>
    <scope>NUCLEOTIDE SEQUENCE</scope>
    <source>
        <strain evidence="3">SECRCQ15</strain>
    </source>
</reference>
<dbReference type="InterPro" id="IPR047793">
    <property type="entry name" value="LiaF_C"/>
</dbReference>
<keyword evidence="4" id="KW-1185">Reference proteome</keyword>
<dbReference type="Proteomes" id="UP001431131">
    <property type="component" value="Unassembled WGS sequence"/>
</dbReference>
<comment type="caution">
    <text evidence="3">The sequence shown here is derived from an EMBL/GenBank/DDBJ whole genome shotgun (WGS) entry which is preliminary data.</text>
</comment>
<gene>
    <name evidence="3" type="primary">liaF</name>
    <name evidence="3" type="ORF">MJG50_02940</name>
</gene>
<dbReference type="NCBIfam" id="NF040535">
    <property type="entry name" value="LiaF_C_term"/>
    <property type="match status" value="1"/>
</dbReference>
<proteinExistence type="predicted"/>
<accession>A0AAW5DUG0</accession>
<evidence type="ECO:0000313" key="4">
    <source>
        <dbReference type="Proteomes" id="UP001431131"/>
    </source>
</evidence>
<feature type="transmembrane region" description="Helical" evidence="1">
    <location>
        <begin position="57"/>
        <end position="89"/>
    </location>
</feature>
<dbReference type="GO" id="GO:0016020">
    <property type="term" value="C:membrane"/>
    <property type="evidence" value="ECO:0007669"/>
    <property type="project" value="InterPro"/>
</dbReference>
<evidence type="ECO:0000256" key="1">
    <source>
        <dbReference type="SAM" id="Phobius"/>
    </source>
</evidence>
<keyword evidence="1" id="KW-0812">Transmembrane</keyword>
<dbReference type="InterPro" id="IPR024425">
    <property type="entry name" value="LiaF-like_C"/>
</dbReference>
<evidence type="ECO:0000259" key="2">
    <source>
        <dbReference type="Pfam" id="PF09922"/>
    </source>
</evidence>
<dbReference type="EMBL" id="JAKTTI010000002">
    <property type="protein sequence ID" value="MCH1624272.1"/>
    <property type="molecule type" value="Genomic_DNA"/>
</dbReference>
<keyword evidence="1" id="KW-1133">Transmembrane helix</keyword>
<organism evidence="3 4">
    <name type="scientific">Fredinandcohnia quinoae</name>
    <dbReference type="NCBI Taxonomy" id="2918902"/>
    <lineage>
        <taxon>Bacteria</taxon>
        <taxon>Bacillati</taxon>
        <taxon>Bacillota</taxon>
        <taxon>Bacilli</taxon>
        <taxon>Bacillales</taxon>
        <taxon>Bacillaceae</taxon>
        <taxon>Fredinandcohnia</taxon>
    </lineage>
</organism>
<dbReference type="AlphaFoldDB" id="A0AAW5DUG0"/>
<protein>
    <submittedName>
        <fullName evidence="3">Cell wall-active antibiotics response protein LiaF</fullName>
    </submittedName>
</protein>
<dbReference type="Pfam" id="PF09922">
    <property type="entry name" value="LiaF-like_C"/>
    <property type="match status" value="1"/>
</dbReference>
<keyword evidence="1" id="KW-0472">Membrane</keyword>
<sequence>MLNKSKSDIINFLLLTGIILLIIEISFFNSGLIFSFIISIGCIYFGRKRMPRNSGKILFWFGWISLAITVLNMMTIKFLLLAILIYLLIQFFQSKKNPAYIKPTIMEPIVTPSKEPIVKRTPLFHNLLSGRQKAPEYVYEWNDVNIQCGIGDSIIDLSYAVLPKGESIILIRNVIGNVQVFVPYEVEVNVSHSVIVGATTIFENHDPKTYNQNLHYQTELYDTAEQKIKIITSMVVGDLEVKRV</sequence>
<feature type="domain" description="Cell wall-active antibiotics response LiaF-like C-terminal" evidence="2">
    <location>
        <begin position="130"/>
        <end position="241"/>
    </location>
</feature>
<feature type="transmembrane region" description="Helical" evidence="1">
    <location>
        <begin position="12"/>
        <end position="45"/>
    </location>
</feature>